<evidence type="ECO:0000313" key="4">
    <source>
        <dbReference type="Proteomes" id="UP001198010"/>
    </source>
</evidence>
<keyword evidence="1" id="KW-0175">Coiled coil</keyword>
<gene>
    <name evidence="3" type="ORF">LJD63_09420</name>
</gene>
<evidence type="ECO:0000256" key="1">
    <source>
        <dbReference type="SAM" id="Coils"/>
    </source>
</evidence>
<feature type="domain" description="Calcineurin-like phosphoesterase" evidence="2">
    <location>
        <begin position="1"/>
        <end position="246"/>
    </location>
</feature>
<dbReference type="InterPro" id="IPR029052">
    <property type="entry name" value="Metallo-depent_PP-like"/>
</dbReference>
<dbReference type="InterPro" id="IPR004843">
    <property type="entry name" value="Calcineurin-like_PHP"/>
</dbReference>
<dbReference type="InterPro" id="IPR014578">
    <property type="entry name" value="Pesterase_CT488"/>
</dbReference>
<dbReference type="GO" id="GO:0016787">
    <property type="term" value="F:hydrolase activity"/>
    <property type="evidence" value="ECO:0007669"/>
    <property type="project" value="InterPro"/>
</dbReference>
<dbReference type="Gene3D" id="3.60.21.10">
    <property type="match status" value="1"/>
</dbReference>
<dbReference type="PANTHER" id="PTHR31302">
    <property type="entry name" value="TRANSMEMBRANE PROTEIN WITH METALLOPHOSPHOESTERASE DOMAIN-RELATED"/>
    <property type="match status" value="1"/>
</dbReference>
<proteinExistence type="predicted"/>
<protein>
    <submittedName>
        <fullName evidence="3">Metallophosphoesterase</fullName>
    </submittedName>
</protein>
<dbReference type="SUPFAM" id="SSF56300">
    <property type="entry name" value="Metallo-dependent phosphatases"/>
    <property type="match status" value="1"/>
</dbReference>
<organism evidence="3 4">
    <name type="scientific">Veillonella nakazawae</name>
    <dbReference type="NCBI Taxonomy" id="2682456"/>
    <lineage>
        <taxon>Bacteria</taxon>
        <taxon>Bacillati</taxon>
        <taxon>Bacillota</taxon>
        <taxon>Negativicutes</taxon>
        <taxon>Veillonellales</taxon>
        <taxon>Veillonellaceae</taxon>
        <taxon>Veillonella</taxon>
    </lineage>
</organism>
<comment type="caution">
    <text evidence="3">The sequence shown here is derived from an EMBL/GenBank/DDBJ whole genome shotgun (WGS) entry which is preliminary data.</text>
</comment>
<accession>A0AB35HEJ4</accession>
<sequence>MKVFAIGDLHLSGNPPTKPMDIFGPHWDNHWSRIKEDWIDRVTDEDIVFLVGDMSWALRLDEAACDLQEIASMPGKKYMIRGNHDYWWASANKMRNLMGDAITFLQGHGTAELIQTEEGPRIIAFGGTRAYLCPGDSHFTPETDQSIYDRELMRTEAALQEMNKAVEILREEITAEAKVDITKLNKADTTDSDKAYLSAIDIDNIPVTKLLLLHYPPFNESNNPSGFTALMETYNVDTCIFGHLHDQISFKRIPKEFGSTKLELVSADYLDFRLKEIM</sequence>
<reference evidence="3" key="1">
    <citation type="submission" date="2021-10" db="EMBL/GenBank/DDBJ databases">
        <title>Collection of gut derived symbiotic bacterial strains cultured from healthy donors.</title>
        <authorList>
            <person name="Lin H."/>
            <person name="Littmann E."/>
            <person name="Kohout C."/>
            <person name="Pamer E.G."/>
        </authorList>
    </citation>
    <scope>NUCLEOTIDE SEQUENCE</scope>
    <source>
        <strain evidence="3">DFI.4.35</strain>
    </source>
</reference>
<evidence type="ECO:0000313" key="3">
    <source>
        <dbReference type="EMBL" id="MCB8606479.1"/>
    </source>
</evidence>
<name>A0AB35HEJ4_9FIRM</name>
<dbReference type="PIRSF" id="PIRSF033094">
    <property type="entry name" value="Pesterase_CT488"/>
    <property type="match status" value="1"/>
</dbReference>
<dbReference type="PANTHER" id="PTHR31302:SF22">
    <property type="entry name" value="PHOSPHOESTERASE"/>
    <property type="match status" value="1"/>
</dbReference>
<feature type="coiled-coil region" evidence="1">
    <location>
        <begin position="152"/>
        <end position="179"/>
    </location>
</feature>
<dbReference type="Proteomes" id="UP001198010">
    <property type="component" value="Unassembled WGS sequence"/>
</dbReference>
<dbReference type="RefSeq" id="WP_227283797.1">
    <property type="nucleotide sequence ID" value="NZ_JAJDLA010000024.1"/>
</dbReference>
<dbReference type="Pfam" id="PF00149">
    <property type="entry name" value="Metallophos"/>
    <property type="match status" value="1"/>
</dbReference>
<dbReference type="EMBL" id="JAJDLA010000024">
    <property type="protein sequence ID" value="MCB8606479.1"/>
    <property type="molecule type" value="Genomic_DNA"/>
</dbReference>
<dbReference type="InterPro" id="IPR051158">
    <property type="entry name" value="Metallophosphoesterase_sf"/>
</dbReference>
<evidence type="ECO:0000259" key="2">
    <source>
        <dbReference type="Pfam" id="PF00149"/>
    </source>
</evidence>
<dbReference type="AlphaFoldDB" id="A0AB35HEJ4"/>